<dbReference type="OrthoDB" id="9763513at2"/>
<feature type="region of interest" description="Disordered" evidence="1">
    <location>
        <begin position="449"/>
        <end position="471"/>
    </location>
</feature>
<sequence>MATTKIFPITTTESKALAYIASPAKTDNRRLVTSFYCDDDPYTAAKKFQEIRNDIGTGRSSVLCQHLIQSFAPGEITPEKALEVGKELADRLLQGNFQYYLAVHTDTNHIHVHCIFNNVSLNDGRTFETLHNQGNVKERSWKKLIDLSDEICHEHGLSVIEDHESSKGKSYYEWTVDQLHLSWKSKLKYAIDQVIKVSDNFEDFLKKCADFGVLVEYNPNHKIDLKFMLAEQRENNPRAKMTRARTLGWFYETPRIKSRIENNKQFMAYAPRAKIIRTTADKFLQAPALTRWADRANMKEVSKAMNEIAKRGLTYEETVSAAQESFGRQMKLQDELDRIRMQIGDLSKQLKLVELYVKYRPYNEHFKMLTGREKKKFHSEYCYELDEYQKAVKKLKDWYPSGSVPSLELLRKTIGDLEAEQKQKKQLYTQTADETETLSKSLQKIEQYLGNEQERAEEEQRRKRKKSGDLE</sequence>
<dbReference type="Pfam" id="PF03432">
    <property type="entry name" value="Relaxase"/>
    <property type="match status" value="1"/>
</dbReference>
<reference evidence="3 4" key="1">
    <citation type="submission" date="2016-11" db="EMBL/GenBank/DDBJ databases">
        <authorList>
            <person name="Jaros S."/>
            <person name="Januszkiewicz K."/>
            <person name="Wedrychowicz H."/>
        </authorList>
    </citation>
    <scope>NUCLEOTIDE SEQUENCE [LARGE SCALE GENOMIC DNA]</scope>
    <source>
        <strain evidence="3 4">Y1</strain>
    </source>
</reference>
<evidence type="ECO:0000313" key="4">
    <source>
        <dbReference type="Proteomes" id="UP000184394"/>
    </source>
</evidence>
<accession>A0A1M7HR38</accession>
<evidence type="ECO:0000313" key="3">
    <source>
        <dbReference type="EMBL" id="SHM30803.1"/>
    </source>
</evidence>
<dbReference type="RefSeq" id="WP_072949035.1">
    <property type="nucleotide sequence ID" value="NZ_FRCT01000003.1"/>
</dbReference>
<evidence type="ECO:0000256" key="1">
    <source>
        <dbReference type="SAM" id="MobiDB-lite"/>
    </source>
</evidence>
<name>A0A1M7HR38_RUMFL</name>
<organism evidence="3 4">
    <name type="scientific">Ruminococcus flavefaciens</name>
    <dbReference type="NCBI Taxonomy" id="1265"/>
    <lineage>
        <taxon>Bacteria</taxon>
        <taxon>Bacillati</taxon>
        <taxon>Bacillota</taxon>
        <taxon>Clostridia</taxon>
        <taxon>Eubacteriales</taxon>
        <taxon>Oscillospiraceae</taxon>
        <taxon>Ruminococcus</taxon>
    </lineage>
</organism>
<evidence type="ECO:0000259" key="2">
    <source>
        <dbReference type="Pfam" id="PF03432"/>
    </source>
</evidence>
<dbReference type="EMBL" id="FRCT01000003">
    <property type="protein sequence ID" value="SHM30803.1"/>
    <property type="molecule type" value="Genomic_DNA"/>
</dbReference>
<dbReference type="Proteomes" id="UP000184394">
    <property type="component" value="Unassembled WGS sequence"/>
</dbReference>
<protein>
    <submittedName>
        <fullName evidence="3">Relaxase/Mobilisation nuclease domain-containing protein</fullName>
    </submittedName>
</protein>
<dbReference type="AlphaFoldDB" id="A0A1M7HR38"/>
<proteinExistence type="predicted"/>
<feature type="domain" description="MobA/VirD2-like nuclease" evidence="2">
    <location>
        <begin position="19"/>
        <end position="157"/>
    </location>
</feature>
<feature type="compositionally biased region" description="Basic and acidic residues" evidence="1">
    <location>
        <begin position="452"/>
        <end position="471"/>
    </location>
</feature>
<dbReference type="InterPro" id="IPR005094">
    <property type="entry name" value="Endonuclease_MobA/VirD2"/>
</dbReference>
<gene>
    <name evidence="3" type="ORF">SAMN04487860_10339</name>
</gene>